<reference evidence="11 12" key="1">
    <citation type="submission" date="2020-06" db="EMBL/GenBank/DDBJ databases">
        <authorList>
            <person name="Li R."/>
            <person name="Bekaert M."/>
        </authorList>
    </citation>
    <scope>NUCLEOTIDE SEQUENCE [LARGE SCALE GENOMIC DNA]</scope>
    <source>
        <strain evidence="12">wild</strain>
    </source>
</reference>
<keyword evidence="4" id="KW-0732">Signal</keyword>
<keyword evidence="3" id="KW-0472">Membrane</keyword>
<name>A0A6J8AVW1_MYTCO</name>
<dbReference type="InterPro" id="IPR043458">
    <property type="entry name" value="GPR158/179"/>
</dbReference>
<evidence type="ECO:0000256" key="3">
    <source>
        <dbReference type="ARBA" id="ARBA00022475"/>
    </source>
</evidence>
<feature type="domain" description="GPR158/179 extracellular" evidence="10">
    <location>
        <begin position="258"/>
        <end position="360"/>
    </location>
</feature>
<keyword evidence="5" id="KW-0297">G-protein coupled receptor</keyword>
<evidence type="ECO:0000259" key="10">
    <source>
        <dbReference type="Pfam" id="PF22572"/>
    </source>
</evidence>
<dbReference type="GO" id="GO:0004930">
    <property type="term" value="F:G protein-coupled receptor activity"/>
    <property type="evidence" value="ECO:0007669"/>
    <property type="project" value="UniProtKB-KW"/>
</dbReference>
<dbReference type="GO" id="GO:0005886">
    <property type="term" value="C:plasma membrane"/>
    <property type="evidence" value="ECO:0007669"/>
    <property type="project" value="UniProtKB-SubCell"/>
</dbReference>
<feature type="domain" description="GPR158/179 extracellular" evidence="10">
    <location>
        <begin position="1111"/>
        <end position="1213"/>
    </location>
</feature>
<comment type="similarity">
    <text evidence="2">Belongs to the G-protein coupled receptor 3 family.</text>
</comment>
<protein>
    <recommendedName>
        <fullName evidence="10">GPR158/179 extracellular domain-containing protein</fullName>
    </recommendedName>
</protein>
<evidence type="ECO:0000256" key="4">
    <source>
        <dbReference type="ARBA" id="ARBA00022729"/>
    </source>
</evidence>
<sequence length="1672" mass="191989">MEPAGKFTWLQRDRFDEIVGKYINPIKGHNCAPRSKADMMMRDDIVTQIPKANELLSKVFYSNRSVFVHMHNMALNRAFFMSYILQRMNSTEDYSIQPNIHYLYMSVTADINANPYAINGSSIIFDQDVYYPNWLTNLDFNKTIPLFGVKGWRKDNTFAQGNFIREPNRRVVQCQDLGAGNNNNYTNDGYKMNPWYNFWLPDLDGQEDKSNKFTYSIGIRYSNVTGKFIKEDFDVFNFFGPNLPSQSEKDIGKMPVRFTVPYFDCGKSNTWKVSAVAPIVDFFPRYSNYTHMRRQRFVGVVTMDTDFMKIDFNPCGISAGNPGPSYLAGIARCKDHTGCKTKSGKGYGRGGYICHCKGKYVYPMDIQGPYDGKLIEMSTNEERANSFNCIRGDHYRVLPVVDQNADVTVEFGVANINTRKRRSLMSINETDTVHYGSEKHGKVEFRERETVKETIKVEFEQNQKKKEKKKRRKRTTDYGDRSDFDQMRFDRMIRIFRQKVSINKDNCKSVPASSLNLPGDAAYDVENQFKYQGATALRVSHFLTLFLETVQISDNFGNLRGGGRLHQDHLFGEVLANVMADHRIVSSGIFFEPYIFVNQDGTSKELFGPYAFKDQGVAKAIDMAGLPRKYIFEDWYQNIKQSWETNTAKLKKHKMNQLVRSDAKGTSSIKFEYYPISYYAPKYEDGLWSHPKFKCDGMVDNWVMTYSIPFFRRDYVAKKNKFAGVVTVDVPLDNLEINQCPMAFSVANAFKNTARCHKSTKCKMIPGYKYSRGAYRCDCKQGYEYQFADGKNFIEGSLVELEYEKKVKGLFSRFDSLVCRVQGGATAVSVNYISVLIGMIVALIMSRITENSDILGLFNILTYQGIGYDEIVGKYINAIKGHNCASKSKADMLMRDDIVTQLPKANELLSKVFYSNRSALVHMHKMALNRAFFMSYILQRMNSTSDYSIQPNIHYLYMSVTADINAHPYTINGSSIIFDQDVYYPNWLTNLDFNKTIPLFGVKGWRTDNTFAQGNFIREPNRRVVQVKDIGAGNNKNYTNERHKMNPWYQFWLPDLDEHEDKSNKFTYSVGIRYSNVTGKFIKEEYDVFNFFGPNSPSQSEKDIGKMPVRFTVPYFDCGKSNKWVVSAVSPIVDFFPRYSNYTHMRRQRFVGVAVMDIHFAKIDFNACGISPGNPGPSYLAGIARCKPNTGCKHVSGKGYKRGAYICHCKNKYVYPMDIQGPYDGKLLEQATNAEYANSFGCIRGDHYRVLPIVDQKAHVTVEFGVANINVRKKRSVKSMNETTSFKYSNRIRRKRTTDFSNRSKFDQMRFNRMIRIFRQKVSINKNNCKSVPASSLHLPGDAAYDVENQFKYQGTTALKLSHFLSLFLETVQATDNFGNLRGGGRLHQDHLFGEVLANVMADYRIVSSGVFFEPYVFKNQDGTPKELFGPYAFKSEGVAKAIDMAGLPRKYIFENWYQSIKERWKTNTAKLEKHKMNPLVRSDIKGTSAVKFEYYPIAYFAPKYDDGMWSNPQFKCDGMVDNWVMTYSIPFFQRDYVAKKNKFAGVVTVDVPLDNLEINQCPQPFSVANAFKNTARCHISTTCKKIPGYKYSRGAYRCDCKQGYEYQFADGKTFIEGSLVELEYEKKVKRLFSRFDSLVCRVQGGATAVNVNCISLLKVIIVALMFQRFTE</sequence>
<evidence type="ECO:0000256" key="7">
    <source>
        <dbReference type="ARBA" id="ARBA00023180"/>
    </source>
</evidence>
<evidence type="ECO:0000256" key="8">
    <source>
        <dbReference type="ARBA" id="ARBA00023224"/>
    </source>
</evidence>
<comment type="subcellular location">
    <subcellularLocation>
        <location evidence="1">Cell membrane</location>
        <topology evidence="1">Multi-pass membrane protein</topology>
    </subcellularLocation>
</comment>
<accession>A0A6J8AVW1</accession>
<dbReference type="Gene3D" id="3.30.450.20">
    <property type="entry name" value="PAS domain"/>
    <property type="match status" value="4"/>
</dbReference>
<keyword evidence="12" id="KW-1185">Reference proteome</keyword>
<gene>
    <name evidence="11" type="ORF">MCOR_11875</name>
</gene>
<keyword evidence="3" id="KW-1003">Cell membrane</keyword>
<keyword evidence="7" id="KW-0325">Glycoprotein</keyword>
<dbReference type="Pfam" id="PF22572">
    <property type="entry name" value="GPR158_179_EC"/>
    <property type="match status" value="4"/>
</dbReference>
<dbReference type="PANTHER" id="PTHR32546:SF25">
    <property type="entry name" value="MIP05539P"/>
    <property type="match status" value="1"/>
</dbReference>
<feature type="compositionally biased region" description="Basic residues" evidence="9">
    <location>
        <begin position="465"/>
        <end position="474"/>
    </location>
</feature>
<evidence type="ECO:0000256" key="1">
    <source>
        <dbReference type="ARBA" id="ARBA00004651"/>
    </source>
</evidence>
<evidence type="ECO:0000256" key="6">
    <source>
        <dbReference type="ARBA" id="ARBA00023170"/>
    </source>
</evidence>
<dbReference type="InterPro" id="IPR054714">
    <property type="entry name" value="GPR158_179_extracellular"/>
</dbReference>
<feature type="domain" description="GPR158/179 extracellular" evidence="10">
    <location>
        <begin position="1510"/>
        <end position="1605"/>
    </location>
</feature>
<evidence type="ECO:0000256" key="9">
    <source>
        <dbReference type="SAM" id="MobiDB-lite"/>
    </source>
</evidence>
<feature type="region of interest" description="Disordered" evidence="9">
    <location>
        <begin position="461"/>
        <end position="480"/>
    </location>
</feature>
<proteinExistence type="inferred from homology"/>
<keyword evidence="8" id="KW-0807">Transducer</keyword>
<dbReference type="PANTHER" id="PTHR32546">
    <property type="entry name" value="G-PROTEIN COUPLED RECEPTOR 158-RELATED"/>
    <property type="match status" value="1"/>
</dbReference>
<keyword evidence="6" id="KW-0675">Receptor</keyword>
<evidence type="ECO:0000256" key="5">
    <source>
        <dbReference type="ARBA" id="ARBA00023040"/>
    </source>
</evidence>
<evidence type="ECO:0000313" key="11">
    <source>
        <dbReference type="EMBL" id="CAC5374514.1"/>
    </source>
</evidence>
<dbReference type="Proteomes" id="UP000507470">
    <property type="component" value="Unassembled WGS sequence"/>
</dbReference>
<feature type="domain" description="GPR158/179 extracellular" evidence="10">
    <location>
        <begin position="688"/>
        <end position="783"/>
    </location>
</feature>
<evidence type="ECO:0000256" key="2">
    <source>
        <dbReference type="ARBA" id="ARBA00007242"/>
    </source>
</evidence>
<organism evidence="11 12">
    <name type="scientific">Mytilus coruscus</name>
    <name type="common">Sea mussel</name>
    <dbReference type="NCBI Taxonomy" id="42192"/>
    <lineage>
        <taxon>Eukaryota</taxon>
        <taxon>Metazoa</taxon>
        <taxon>Spiralia</taxon>
        <taxon>Lophotrochozoa</taxon>
        <taxon>Mollusca</taxon>
        <taxon>Bivalvia</taxon>
        <taxon>Autobranchia</taxon>
        <taxon>Pteriomorphia</taxon>
        <taxon>Mytilida</taxon>
        <taxon>Mytiloidea</taxon>
        <taxon>Mytilidae</taxon>
        <taxon>Mytilinae</taxon>
        <taxon>Mytilus</taxon>
    </lineage>
</organism>
<dbReference type="OrthoDB" id="9970547at2759"/>
<evidence type="ECO:0000313" key="12">
    <source>
        <dbReference type="Proteomes" id="UP000507470"/>
    </source>
</evidence>
<dbReference type="EMBL" id="CACVKT020002011">
    <property type="protein sequence ID" value="CAC5374514.1"/>
    <property type="molecule type" value="Genomic_DNA"/>
</dbReference>